<dbReference type="InterPro" id="IPR003316">
    <property type="entry name" value="E2F_WHTH_DNA-bd_dom"/>
</dbReference>
<organism evidence="14 15">
    <name type="scientific">Austrofundulus limnaeus</name>
    <name type="common">Annual killifish</name>
    <dbReference type="NCBI Taxonomy" id="52670"/>
    <lineage>
        <taxon>Eukaryota</taxon>
        <taxon>Metazoa</taxon>
        <taxon>Chordata</taxon>
        <taxon>Craniata</taxon>
        <taxon>Vertebrata</taxon>
        <taxon>Euteleostomi</taxon>
        <taxon>Actinopterygii</taxon>
        <taxon>Neopterygii</taxon>
        <taxon>Teleostei</taxon>
        <taxon>Neoteleostei</taxon>
        <taxon>Acanthomorphata</taxon>
        <taxon>Ovalentaria</taxon>
        <taxon>Atherinomorphae</taxon>
        <taxon>Cyprinodontiformes</taxon>
        <taxon>Rivulidae</taxon>
        <taxon>Austrofundulus</taxon>
    </lineage>
</organism>
<keyword evidence="5" id="KW-0862">Zinc</keyword>
<dbReference type="GO" id="GO:0090575">
    <property type="term" value="C:RNA polymerase II transcription regulator complex"/>
    <property type="evidence" value="ECO:0007669"/>
    <property type="project" value="TreeGrafter"/>
</dbReference>
<dbReference type="GO" id="GO:0000981">
    <property type="term" value="F:DNA-binding transcription factor activity, RNA polymerase II-specific"/>
    <property type="evidence" value="ECO:0007669"/>
    <property type="project" value="TreeGrafter"/>
</dbReference>
<dbReference type="Pfam" id="PF02319">
    <property type="entry name" value="WHD_E2F_TDP"/>
    <property type="match status" value="1"/>
</dbReference>
<reference evidence="15" key="1">
    <citation type="submission" date="2025-08" db="UniProtKB">
        <authorList>
            <consortium name="RefSeq"/>
        </authorList>
    </citation>
    <scope>IDENTIFICATION</scope>
</reference>
<dbReference type="SMART" id="SM01372">
    <property type="entry name" value="E2F_TDP"/>
    <property type="match status" value="1"/>
</dbReference>
<keyword evidence="7 10" id="KW-0238">DNA-binding</keyword>
<dbReference type="OrthoDB" id="1743261at2759"/>
<dbReference type="AlphaFoldDB" id="A0A2I4CDL5"/>
<evidence type="ECO:0000256" key="1">
    <source>
        <dbReference type="ARBA" id="ARBA00004123"/>
    </source>
</evidence>
<keyword evidence="8 11" id="KW-0804">Transcription</keyword>
<evidence type="ECO:0000259" key="13">
    <source>
        <dbReference type="PROSITE" id="PS50950"/>
    </source>
</evidence>
<dbReference type="FunCoup" id="A0A2I4CDL5">
    <property type="interactions" value="354"/>
</dbReference>
<keyword evidence="4 10" id="KW-0863">Zinc-finger</keyword>
<dbReference type="InterPro" id="IPR006612">
    <property type="entry name" value="THAP_Znf"/>
</dbReference>
<evidence type="ECO:0000256" key="6">
    <source>
        <dbReference type="ARBA" id="ARBA00023015"/>
    </source>
</evidence>
<protein>
    <submittedName>
        <fullName evidence="15">Transcription factor E2F6</fullName>
    </submittedName>
</protein>
<dbReference type="SMART" id="SM00692">
    <property type="entry name" value="DM3"/>
    <property type="match status" value="1"/>
</dbReference>
<feature type="compositionally biased region" description="Polar residues" evidence="12">
    <location>
        <begin position="149"/>
        <end position="165"/>
    </location>
</feature>
<dbReference type="RefSeq" id="XP_013878092.1">
    <property type="nucleotide sequence ID" value="XM_014022638.1"/>
</dbReference>
<dbReference type="CTD" id="1876"/>
<dbReference type="STRING" id="52670.A0A2I4CDL5"/>
<dbReference type="GO" id="GO:0046983">
    <property type="term" value="F:protein dimerization activity"/>
    <property type="evidence" value="ECO:0007669"/>
    <property type="project" value="InterPro"/>
</dbReference>
<dbReference type="Proteomes" id="UP000192220">
    <property type="component" value="Unplaced"/>
</dbReference>
<dbReference type="Pfam" id="PF16421">
    <property type="entry name" value="E2F_CC-MB"/>
    <property type="match status" value="1"/>
</dbReference>
<dbReference type="KEGG" id="alim:106527672"/>
<gene>
    <name evidence="15" type="primary">e2f6</name>
</gene>
<evidence type="ECO:0000256" key="3">
    <source>
        <dbReference type="ARBA" id="ARBA00022723"/>
    </source>
</evidence>
<dbReference type="InterPro" id="IPR037241">
    <property type="entry name" value="E2F-DP_heterodim"/>
</dbReference>
<dbReference type="InterPro" id="IPR036388">
    <property type="entry name" value="WH-like_DNA-bd_sf"/>
</dbReference>
<evidence type="ECO:0000256" key="12">
    <source>
        <dbReference type="SAM" id="MobiDB-lite"/>
    </source>
</evidence>
<evidence type="ECO:0000256" key="9">
    <source>
        <dbReference type="ARBA" id="ARBA00023242"/>
    </source>
</evidence>
<dbReference type="SUPFAM" id="SSF144074">
    <property type="entry name" value="E2F-DP heterodimerization region"/>
    <property type="match status" value="1"/>
</dbReference>
<dbReference type="GO" id="GO:0008270">
    <property type="term" value="F:zinc ion binding"/>
    <property type="evidence" value="ECO:0007669"/>
    <property type="project" value="UniProtKB-KW"/>
</dbReference>
<feature type="domain" description="THAP-type" evidence="13">
    <location>
        <begin position="1"/>
        <end position="87"/>
    </location>
</feature>
<dbReference type="CDD" id="cd14660">
    <property type="entry name" value="E2F_DD"/>
    <property type="match status" value="1"/>
</dbReference>
<evidence type="ECO:0000256" key="4">
    <source>
        <dbReference type="ARBA" id="ARBA00022771"/>
    </source>
</evidence>
<proteinExistence type="inferred from homology"/>
<keyword evidence="3" id="KW-0479">Metal-binding</keyword>
<evidence type="ECO:0000256" key="11">
    <source>
        <dbReference type="RuleBase" id="RU003796"/>
    </source>
</evidence>
<dbReference type="PROSITE" id="PS50950">
    <property type="entry name" value="ZF_THAP"/>
    <property type="match status" value="1"/>
</dbReference>
<dbReference type="InterPro" id="IPR032198">
    <property type="entry name" value="E2F_CC-MB"/>
</dbReference>
<dbReference type="SUPFAM" id="SSF46785">
    <property type="entry name" value="Winged helix' DNA-binding domain"/>
    <property type="match status" value="1"/>
</dbReference>
<dbReference type="GO" id="GO:0000978">
    <property type="term" value="F:RNA polymerase II cis-regulatory region sequence-specific DNA binding"/>
    <property type="evidence" value="ECO:0007669"/>
    <property type="project" value="InterPro"/>
</dbReference>
<evidence type="ECO:0000313" key="15">
    <source>
        <dbReference type="RefSeq" id="XP_013878092.1"/>
    </source>
</evidence>
<sequence length="387" mass="43320">MGSVRMVKCVVTGCPNREDNNPGFFNRTQKRFFRFPTDPARVQVWLAALRETDKQVSAEHHRICEDHFLPEDVSASGVSGDAIPIMPPCLDGALGMMGPWGAQSEDEEDQWAAGGVEDFQDEGQAGVPFNTKFSVPELPPLDPPEQDSGEVNSPGHQVLSSSKDLQSENTVLSKFPSREDVSLGVLTRRFLDLFLKAPDGSLDLRHATTSLRTRRRRVYDITNVLQGINLIDKQSTNRMKWIGACPISSFLDQNQIQEDMDNLKVVEETLDCLIQTSDQQLFDMTNDRNNSILAYVTLEDFSRLETFQEQTLVLVKAPEDTRLEVHTPKEKSIQVHLKGVTGPITVMTFDIKTTQETSEQRNNCFLTLDESRINTTELHTGSCGTST</sequence>
<dbReference type="PANTHER" id="PTHR12081:SF19">
    <property type="entry name" value="TRANSCRIPTION FACTOR E2F6"/>
    <property type="match status" value="1"/>
</dbReference>
<dbReference type="Pfam" id="PF05485">
    <property type="entry name" value="THAP"/>
    <property type="match status" value="1"/>
</dbReference>
<comment type="similarity">
    <text evidence="2 11">Belongs to the E2F/DP family.</text>
</comment>
<dbReference type="InterPro" id="IPR036390">
    <property type="entry name" value="WH_DNA-bd_sf"/>
</dbReference>
<dbReference type="FunFam" id="1.10.10.10:FF:000458">
    <property type="entry name" value="E2F-like (Mammalian transcription factor)"/>
    <property type="match status" value="1"/>
</dbReference>
<dbReference type="PANTHER" id="PTHR12081">
    <property type="entry name" value="TRANSCRIPTION FACTOR E2F"/>
    <property type="match status" value="1"/>
</dbReference>
<comment type="subcellular location">
    <subcellularLocation>
        <location evidence="1 11">Nucleus</location>
    </subcellularLocation>
</comment>
<dbReference type="InterPro" id="IPR015633">
    <property type="entry name" value="E2F"/>
</dbReference>
<feature type="region of interest" description="Disordered" evidence="12">
    <location>
        <begin position="130"/>
        <end position="165"/>
    </location>
</feature>
<evidence type="ECO:0000256" key="2">
    <source>
        <dbReference type="ARBA" id="ARBA00010940"/>
    </source>
</evidence>
<dbReference type="Gene3D" id="1.10.10.10">
    <property type="entry name" value="Winged helix-like DNA-binding domain superfamily/Winged helix DNA-binding domain"/>
    <property type="match status" value="1"/>
</dbReference>
<keyword evidence="14" id="KW-1185">Reference proteome</keyword>
<keyword evidence="9 11" id="KW-0539">Nucleus</keyword>
<evidence type="ECO:0000256" key="10">
    <source>
        <dbReference type="PROSITE-ProRule" id="PRU00309"/>
    </source>
</evidence>
<dbReference type="SMART" id="SM00980">
    <property type="entry name" value="THAP"/>
    <property type="match status" value="1"/>
</dbReference>
<dbReference type="SUPFAM" id="SSF57716">
    <property type="entry name" value="Glucocorticoid receptor-like (DNA-binding domain)"/>
    <property type="match status" value="1"/>
</dbReference>
<keyword evidence="6 11" id="KW-0805">Transcription regulation</keyword>
<accession>A0A2I4CDL5</accession>
<dbReference type="InParanoid" id="A0A2I4CDL5"/>
<evidence type="ECO:0000256" key="5">
    <source>
        <dbReference type="ARBA" id="ARBA00022833"/>
    </source>
</evidence>
<evidence type="ECO:0000256" key="8">
    <source>
        <dbReference type="ARBA" id="ARBA00023163"/>
    </source>
</evidence>
<name>A0A2I4CDL5_AUSLI</name>
<evidence type="ECO:0000256" key="7">
    <source>
        <dbReference type="ARBA" id="ARBA00023125"/>
    </source>
</evidence>
<dbReference type="Gene3D" id="6.10.250.540">
    <property type="match status" value="1"/>
</dbReference>
<evidence type="ECO:0000313" key="14">
    <source>
        <dbReference type="Proteomes" id="UP000192220"/>
    </source>
</evidence>